<keyword evidence="4 10" id="KW-0863">Zinc-finger</keyword>
<dbReference type="Proteomes" id="UP000479190">
    <property type="component" value="Unassembled WGS sequence"/>
</dbReference>
<dbReference type="InterPro" id="IPR029058">
    <property type="entry name" value="AB_hydrolase_fold"/>
</dbReference>
<proteinExistence type="predicted"/>
<dbReference type="PANTHER" id="PTHR24384:SF242">
    <property type="entry name" value="ZINC FINGER PROTEIN 628"/>
    <property type="match status" value="1"/>
</dbReference>
<dbReference type="GO" id="GO:0008270">
    <property type="term" value="F:zinc ion binding"/>
    <property type="evidence" value="ECO:0007669"/>
    <property type="project" value="UniProtKB-KW"/>
</dbReference>
<feature type="domain" description="C2H2-type" evidence="11">
    <location>
        <begin position="544"/>
        <end position="572"/>
    </location>
</feature>
<dbReference type="SUPFAM" id="SSF53474">
    <property type="entry name" value="alpha/beta-Hydrolases"/>
    <property type="match status" value="1"/>
</dbReference>
<dbReference type="Pfam" id="PF07859">
    <property type="entry name" value="Abhydrolase_3"/>
    <property type="match status" value="1"/>
</dbReference>
<feature type="domain" description="C2H2-type" evidence="11">
    <location>
        <begin position="573"/>
        <end position="601"/>
    </location>
</feature>
<dbReference type="GO" id="GO:0005634">
    <property type="term" value="C:nucleus"/>
    <property type="evidence" value="ECO:0007669"/>
    <property type="project" value="UniProtKB-SubCell"/>
</dbReference>
<evidence type="ECO:0000256" key="4">
    <source>
        <dbReference type="ARBA" id="ARBA00022771"/>
    </source>
</evidence>
<evidence type="ECO:0000256" key="6">
    <source>
        <dbReference type="ARBA" id="ARBA00023015"/>
    </source>
</evidence>
<evidence type="ECO:0000256" key="7">
    <source>
        <dbReference type="ARBA" id="ARBA00023125"/>
    </source>
</evidence>
<feature type="domain" description="C2H2-type" evidence="11">
    <location>
        <begin position="486"/>
        <end position="514"/>
    </location>
</feature>
<gene>
    <name evidence="12" type="ORF">TBRA_LOCUS15527</name>
</gene>
<dbReference type="InterPro" id="IPR013087">
    <property type="entry name" value="Znf_C2H2_type"/>
</dbReference>
<feature type="domain" description="C2H2-type" evidence="11">
    <location>
        <begin position="603"/>
        <end position="631"/>
    </location>
</feature>
<evidence type="ECO:0000256" key="1">
    <source>
        <dbReference type="ARBA" id="ARBA00004123"/>
    </source>
</evidence>
<organism evidence="12 13">
    <name type="scientific">Trichogramma brassicae</name>
    <dbReference type="NCBI Taxonomy" id="86971"/>
    <lineage>
        <taxon>Eukaryota</taxon>
        <taxon>Metazoa</taxon>
        <taxon>Ecdysozoa</taxon>
        <taxon>Arthropoda</taxon>
        <taxon>Hexapoda</taxon>
        <taxon>Insecta</taxon>
        <taxon>Pterygota</taxon>
        <taxon>Neoptera</taxon>
        <taxon>Endopterygota</taxon>
        <taxon>Hymenoptera</taxon>
        <taxon>Apocrita</taxon>
        <taxon>Proctotrupomorpha</taxon>
        <taxon>Chalcidoidea</taxon>
        <taxon>Trichogrammatidae</taxon>
        <taxon>Trichogramma</taxon>
    </lineage>
</organism>
<dbReference type="GO" id="GO:0000978">
    <property type="term" value="F:RNA polymerase II cis-regulatory region sequence-specific DNA binding"/>
    <property type="evidence" value="ECO:0007669"/>
    <property type="project" value="TreeGrafter"/>
</dbReference>
<keyword evidence="2" id="KW-0479">Metal-binding</keyword>
<evidence type="ECO:0000256" key="9">
    <source>
        <dbReference type="ARBA" id="ARBA00023242"/>
    </source>
</evidence>
<keyword evidence="9" id="KW-0539">Nucleus</keyword>
<keyword evidence="7" id="KW-0238">DNA-binding</keyword>
<keyword evidence="6" id="KW-0805">Transcription regulation</keyword>
<dbReference type="OrthoDB" id="433474at2759"/>
<feature type="domain" description="C2H2-type" evidence="11">
    <location>
        <begin position="56"/>
        <end position="84"/>
    </location>
</feature>
<dbReference type="SMART" id="SM00355">
    <property type="entry name" value="ZnF_C2H2"/>
    <property type="match status" value="14"/>
</dbReference>
<feature type="domain" description="C2H2-type" evidence="11">
    <location>
        <begin position="457"/>
        <end position="485"/>
    </location>
</feature>
<dbReference type="FunFam" id="3.30.160.60:FF:000100">
    <property type="entry name" value="Zinc finger 45-like"/>
    <property type="match status" value="2"/>
</dbReference>
<evidence type="ECO:0000313" key="12">
    <source>
        <dbReference type="EMBL" id="CAB0043939.1"/>
    </source>
</evidence>
<dbReference type="InterPro" id="IPR013094">
    <property type="entry name" value="AB_hydrolase_3"/>
</dbReference>
<dbReference type="GO" id="GO:0000981">
    <property type="term" value="F:DNA-binding transcription factor activity, RNA polymerase II-specific"/>
    <property type="evidence" value="ECO:0007669"/>
    <property type="project" value="TreeGrafter"/>
</dbReference>
<accession>A0A6H5J6Z4</accession>
<evidence type="ECO:0000313" key="13">
    <source>
        <dbReference type="Proteomes" id="UP000479190"/>
    </source>
</evidence>
<reference evidence="12 13" key="1">
    <citation type="submission" date="2020-02" db="EMBL/GenBank/DDBJ databases">
        <authorList>
            <person name="Ferguson B K."/>
        </authorList>
    </citation>
    <scope>NUCLEOTIDE SEQUENCE [LARGE SCALE GENOMIC DNA]</scope>
</reference>
<evidence type="ECO:0000256" key="5">
    <source>
        <dbReference type="ARBA" id="ARBA00022833"/>
    </source>
</evidence>
<evidence type="ECO:0000256" key="10">
    <source>
        <dbReference type="PROSITE-ProRule" id="PRU00042"/>
    </source>
</evidence>
<feature type="domain" description="C2H2-type" evidence="11">
    <location>
        <begin position="114"/>
        <end position="142"/>
    </location>
</feature>
<evidence type="ECO:0000256" key="8">
    <source>
        <dbReference type="ARBA" id="ARBA00023163"/>
    </source>
</evidence>
<evidence type="ECO:0000256" key="2">
    <source>
        <dbReference type="ARBA" id="ARBA00022723"/>
    </source>
</evidence>
<feature type="domain" description="C2H2-type" evidence="11">
    <location>
        <begin position="354"/>
        <end position="382"/>
    </location>
</feature>
<protein>
    <recommendedName>
        <fullName evidence="11">C2H2-type domain-containing protein</fullName>
    </recommendedName>
</protein>
<dbReference type="PROSITE" id="PS00028">
    <property type="entry name" value="ZINC_FINGER_C2H2_1"/>
    <property type="match status" value="12"/>
</dbReference>
<dbReference type="SUPFAM" id="SSF57667">
    <property type="entry name" value="beta-beta-alpha zinc fingers"/>
    <property type="match status" value="7"/>
</dbReference>
<comment type="subcellular location">
    <subcellularLocation>
        <location evidence="1">Nucleus</location>
    </subcellularLocation>
</comment>
<feature type="domain" description="C2H2-type" evidence="11">
    <location>
        <begin position="143"/>
        <end position="171"/>
    </location>
</feature>
<evidence type="ECO:0000259" key="11">
    <source>
        <dbReference type="PROSITE" id="PS50157"/>
    </source>
</evidence>
<dbReference type="AlphaFoldDB" id="A0A6H5J6Z4"/>
<sequence length="1011" mass="117811">MPYAELPLHNEYQYELRHLMVGIFLRFFIVSLVDDYRSFNWIYLHQRTIHEGRKDFACDRCEIKFGLQCNLKKHQKTVHEGRKDFACDKCEKKFGQKSGLLYHQMATHESRKDYTCDKCEKKFVHKSYLFLHQRTIHEGRKDFACDRCEIKFGLQCNLKKHQKTVHESRKDYVCDKSIKGKYMKVRKILLAINARRYLHTNRICSYTERRCTKVAKITDATSVRRNSYTNLVYFRTKRLFMKAGKILLLTKCEKKFWVRRTLIMHQKTVHEDRKDCPRCTKVAKITDATSVRRNSYTNLVYFRTKRLFMKAGKILLLTKCEKKFWVRRTLIMHQKTVHEDRKDCPTVHEGRKDYACDECGKKFGLKQYLFIHQKTVHEGRKDFACNACDKKFGQKSHLISHQKSVHEVDRDRVSTICIHRIPRQAQMFVEDRRCVERTACFEVLLIIKAVHESRKDFACDQCEKKYGHKHHLLIHRRTVHEGRKDFSCPNCEKKFGQKQHLRVHQKTVHEGQKDNACGSCDKKFGQKPNLLRHQKEVHEGQKDFACDVCEQKFGEKATMIRHKKTVHEGRKNFACDKCEKTFGLKQNLLVHQRTVHEGRHKDFECDKCEKKFGRKSILVMHQRAVHERRKDFESDKQFTRVAKTTHATSVKRNSDTNRLWLCTKVQYTRVAKIMHATATAQVRGSIEHELDVPYAASEKAKYDVYGTNLPDDAPILLFIHGGYWMEFSKDLSGFAVPNFVANGVKVVLAGYDLCPNVRLPDIVRQIKTLVAKLLNLAKNLGSKGVWLAGHSAGAHLAASLLHDPEWLAANRASLAWLKGAWFLSGVYALEPLLQTSVQEALKLTPEEIEKYTFAPLDEDKQKLSQQHSGLDNFKAVVVVGESDSPIFVEESRRYARRLTSIVDNVEYLLLRNDVDHFDIVENLTKADFVLSRHMVDSIKRCVWFVGHSAGAHLFSCLLNDRAWFELNSALRPEHLALLRGVVLVSGLYEIEPVLRTSNQETLKLTKYVFTT</sequence>
<dbReference type="EMBL" id="CADCXV010001361">
    <property type="protein sequence ID" value="CAB0043939.1"/>
    <property type="molecule type" value="Genomic_DNA"/>
</dbReference>
<dbReference type="InterPro" id="IPR036236">
    <property type="entry name" value="Znf_C2H2_sf"/>
</dbReference>
<keyword evidence="5" id="KW-0862">Zinc</keyword>
<keyword evidence="8" id="KW-0804">Transcription</keyword>
<keyword evidence="13" id="KW-1185">Reference proteome</keyword>
<dbReference type="Gene3D" id="3.30.160.60">
    <property type="entry name" value="Classic Zinc Finger"/>
    <property type="match status" value="11"/>
</dbReference>
<feature type="domain" description="C2H2-type" evidence="11">
    <location>
        <begin position="515"/>
        <end position="543"/>
    </location>
</feature>
<dbReference type="InterPro" id="IPR050752">
    <property type="entry name" value="C2H2-ZF_domain"/>
</dbReference>
<dbReference type="PROSITE" id="PS50157">
    <property type="entry name" value="ZINC_FINGER_C2H2_2"/>
    <property type="match status" value="12"/>
</dbReference>
<dbReference type="Gene3D" id="3.40.50.1820">
    <property type="entry name" value="alpha/beta hydrolase"/>
    <property type="match status" value="2"/>
</dbReference>
<feature type="domain" description="C2H2-type" evidence="11">
    <location>
        <begin position="85"/>
        <end position="113"/>
    </location>
</feature>
<evidence type="ECO:0000256" key="3">
    <source>
        <dbReference type="ARBA" id="ARBA00022737"/>
    </source>
</evidence>
<name>A0A6H5J6Z4_9HYME</name>
<dbReference type="GO" id="GO:0016787">
    <property type="term" value="F:hydrolase activity"/>
    <property type="evidence" value="ECO:0007669"/>
    <property type="project" value="InterPro"/>
</dbReference>
<dbReference type="PANTHER" id="PTHR24384">
    <property type="entry name" value="FINGER PUTATIVE TRANSCRIPTION FACTOR FAMILY-RELATED"/>
    <property type="match status" value="1"/>
</dbReference>
<keyword evidence="3" id="KW-0677">Repeat</keyword>
<dbReference type="Pfam" id="PF00096">
    <property type="entry name" value="zf-C2H2"/>
    <property type="match status" value="5"/>
</dbReference>
<feature type="domain" description="C2H2-type" evidence="11">
    <location>
        <begin position="383"/>
        <end position="411"/>
    </location>
</feature>